<keyword evidence="3" id="KW-0813">Transport</keyword>
<evidence type="ECO:0000256" key="6">
    <source>
        <dbReference type="ARBA" id="ARBA00023136"/>
    </source>
</evidence>
<gene>
    <name evidence="8" type="ORF">DUNSADRAFT_15157</name>
</gene>
<dbReference type="InterPro" id="IPR005024">
    <property type="entry name" value="Snf7_fam"/>
</dbReference>
<keyword evidence="5" id="KW-0653">Protein transport</keyword>
<dbReference type="Gene3D" id="1.10.287.1060">
    <property type="entry name" value="ESAT-6-like"/>
    <property type="match status" value="1"/>
</dbReference>
<comment type="subcellular location">
    <subcellularLocation>
        <location evidence="1">Endosome membrane</location>
    </subcellularLocation>
</comment>
<keyword evidence="4" id="KW-0967">Endosome</keyword>
<organism evidence="8 9">
    <name type="scientific">Dunaliella salina</name>
    <name type="common">Green alga</name>
    <name type="synonym">Protococcus salinus</name>
    <dbReference type="NCBI Taxonomy" id="3046"/>
    <lineage>
        <taxon>Eukaryota</taxon>
        <taxon>Viridiplantae</taxon>
        <taxon>Chlorophyta</taxon>
        <taxon>core chlorophytes</taxon>
        <taxon>Chlorophyceae</taxon>
        <taxon>CS clade</taxon>
        <taxon>Chlamydomonadales</taxon>
        <taxon>Dunaliellaceae</taxon>
        <taxon>Dunaliella</taxon>
    </lineage>
</organism>
<proteinExistence type="inferred from homology"/>
<accession>A0ABQ7G5Y8</accession>
<dbReference type="EMBL" id="MU070087">
    <property type="protein sequence ID" value="KAF5830031.1"/>
    <property type="molecule type" value="Genomic_DNA"/>
</dbReference>
<comment type="caution">
    <text evidence="8">The sequence shown here is derived from an EMBL/GenBank/DDBJ whole genome shotgun (WGS) entry which is preliminary data.</text>
</comment>
<dbReference type="Pfam" id="PF03357">
    <property type="entry name" value="Snf7"/>
    <property type="match status" value="1"/>
</dbReference>
<keyword evidence="6" id="KW-0472">Membrane</keyword>
<feature type="region of interest" description="Disordered" evidence="7">
    <location>
        <begin position="170"/>
        <end position="225"/>
    </location>
</feature>
<evidence type="ECO:0000256" key="1">
    <source>
        <dbReference type="ARBA" id="ARBA00004608"/>
    </source>
</evidence>
<evidence type="ECO:0000256" key="5">
    <source>
        <dbReference type="ARBA" id="ARBA00022927"/>
    </source>
</evidence>
<evidence type="ECO:0000313" key="8">
    <source>
        <dbReference type="EMBL" id="KAF5830031.1"/>
    </source>
</evidence>
<comment type="similarity">
    <text evidence="2">Belongs to the SNF7 family.</text>
</comment>
<dbReference type="Proteomes" id="UP000815325">
    <property type="component" value="Unassembled WGS sequence"/>
</dbReference>
<keyword evidence="9" id="KW-1185">Reference proteome</keyword>
<evidence type="ECO:0000256" key="7">
    <source>
        <dbReference type="SAM" id="MobiDB-lite"/>
    </source>
</evidence>
<evidence type="ECO:0000313" key="9">
    <source>
        <dbReference type="Proteomes" id="UP000815325"/>
    </source>
</evidence>
<dbReference type="PANTHER" id="PTHR22761">
    <property type="entry name" value="CHARGED MULTIVESICULAR BODY PROTEIN"/>
    <property type="match status" value="1"/>
</dbReference>
<evidence type="ECO:0000256" key="4">
    <source>
        <dbReference type="ARBA" id="ARBA00022753"/>
    </source>
</evidence>
<evidence type="ECO:0000256" key="2">
    <source>
        <dbReference type="ARBA" id="ARBA00006190"/>
    </source>
</evidence>
<feature type="compositionally biased region" description="Polar residues" evidence="7">
    <location>
        <begin position="184"/>
        <end position="199"/>
    </location>
</feature>
<sequence>MGNLISSSSKKQQSVSEADRSMLALKAQRKRLVDQQRLLEARVDRHAEVARALVRENKKDRALLVLKKKRLVEKQGETLAGMVMNVEALVSSVETQQQQNKVFHALKQGNEALKQLQQAVTVDDVQRMMEDAAQAKAQYEEMSEVLGQSLSDVDTEQVEAELQVLEDQSLQQEAESLPSVPATRHQQQEVGTLPSVPTTAPQRQREQEVEEEAEEAPARAPMLAA</sequence>
<reference evidence="8" key="1">
    <citation type="submission" date="2017-08" db="EMBL/GenBank/DDBJ databases">
        <authorList>
            <person name="Polle J.E."/>
            <person name="Barry K."/>
            <person name="Cushman J."/>
            <person name="Schmutz J."/>
            <person name="Tran D."/>
            <person name="Hathwaick L.T."/>
            <person name="Yim W.C."/>
            <person name="Jenkins J."/>
            <person name="Mckie-Krisberg Z.M."/>
            <person name="Prochnik S."/>
            <person name="Lindquist E."/>
            <person name="Dockter R.B."/>
            <person name="Adam C."/>
            <person name="Molina H."/>
            <person name="Bunkerborg J."/>
            <person name="Jin E."/>
            <person name="Buchheim M."/>
            <person name="Magnuson J."/>
        </authorList>
    </citation>
    <scope>NUCLEOTIDE SEQUENCE</scope>
    <source>
        <strain evidence="8">CCAP 19/18</strain>
    </source>
</reference>
<evidence type="ECO:0000256" key="3">
    <source>
        <dbReference type="ARBA" id="ARBA00022448"/>
    </source>
</evidence>
<dbReference type="PANTHER" id="PTHR22761:SF5">
    <property type="entry name" value="CHARGED MULTIVESICULAR BODY PROTEIN 6"/>
    <property type="match status" value="1"/>
</dbReference>
<protein>
    <submittedName>
        <fullName evidence="8">Snf7-domain-containing protein</fullName>
    </submittedName>
</protein>
<name>A0ABQ7G5Y8_DUNSA</name>